<keyword evidence="3" id="KW-1185">Reference proteome</keyword>
<dbReference type="RefSeq" id="WP_071900220.1">
    <property type="nucleotide sequence ID" value="NZ_MPIN01000005.1"/>
</dbReference>
<dbReference type="EMBL" id="MPIN01000005">
    <property type="protein sequence ID" value="OJH38787.1"/>
    <property type="molecule type" value="Genomic_DNA"/>
</dbReference>
<accession>A0A1L9B952</accession>
<protein>
    <submittedName>
        <fullName evidence="2">Uncharacterized protein</fullName>
    </submittedName>
</protein>
<feature type="region of interest" description="Disordered" evidence="1">
    <location>
        <begin position="157"/>
        <end position="179"/>
    </location>
</feature>
<name>A0A1L9B952_9BACT</name>
<organism evidence="2 3">
    <name type="scientific">Cystobacter ferrugineus</name>
    <dbReference type="NCBI Taxonomy" id="83449"/>
    <lineage>
        <taxon>Bacteria</taxon>
        <taxon>Pseudomonadati</taxon>
        <taxon>Myxococcota</taxon>
        <taxon>Myxococcia</taxon>
        <taxon>Myxococcales</taxon>
        <taxon>Cystobacterineae</taxon>
        <taxon>Archangiaceae</taxon>
        <taxon>Cystobacter</taxon>
    </lineage>
</organism>
<evidence type="ECO:0000313" key="2">
    <source>
        <dbReference type="EMBL" id="OJH38787.1"/>
    </source>
</evidence>
<gene>
    <name evidence="2" type="ORF">BON30_21410</name>
</gene>
<proteinExistence type="predicted"/>
<dbReference type="OrthoDB" id="5518717at2"/>
<feature type="compositionally biased region" description="Basic residues" evidence="1">
    <location>
        <begin position="168"/>
        <end position="179"/>
    </location>
</feature>
<sequence length="179" mass="20671">MPRTLTRQTQERFLRFGQERGNLFRALGDAPIAEKVRTYKLFEKRSVAEARTTFEKLELRRRITEDILMITCTGPWRGFSPYLRRMEKLGYSSMDCRLLVCGWSARASKDSSAGKRKTAELLASFEQRTRSRKMPPALRKQTKGVLARARQLAGLDDLRAAHEERGQPRRTKVGRLPKS</sequence>
<feature type="compositionally biased region" description="Basic and acidic residues" evidence="1">
    <location>
        <begin position="157"/>
        <end position="167"/>
    </location>
</feature>
<reference evidence="2 3" key="2">
    <citation type="submission" date="2016-12" db="EMBL/GenBank/DDBJ databases">
        <title>Draft Genome Sequence of Cystobacter ferrugineus Strain Cbfe23.</title>
        <authorList>
            <person name="Akbar S."/>
            <person name="Dowd S.E."/>
            <person name="Stevens D.C."/>
        </authorList>
    </citation>
    <scope>NUCLEOTIDE SEQUENCE [LARGE SCALE GENOMIC DNA]</scope>
    <source>
        <strain evidence="2 3">Cbfe23</strain>
    </source>
</reference>
<comment type="caution">
    <text evidence="2">The sequence shown here is derived from an EMBL/GenBank/DDBJ whole genome shotgun (WGS) entry which is preliminary data.</text>
</comment>
<evidence type="ECO:0000313" key="3">
    <source>
        <dbReference type="Proteomes" id="UP000182229"/>
    </source>
</evidence>
<evidence type="ECO:0000256" key="1">
    <source>
        <dbReference type="SAM" id="MobiDB-lite"/>
    </source>
</evidence>
<dbReference type="AlphaFoldDB" id="A0A1L9B952"/>
<feature type="region of interest" description="Disordered" evidence="1">
    <location>
        <begin position="126"/>
        <end position="145"/>
    </location>
</feature>
<dbReference type="Proteomes" id="UP000182229">
    <property type="component" value="Unassembled WGS sequence"/>
</dbReference>
<reference evidence="3" key="1">
    <citation type="submission" date="2016-11" db="EMBL/GenBank/DDBJ databases">
        <authorList>
            <person name="Shukria A."/>
            <person name="Stevens D.C."/>
        </authorList>
    </citation>
    <scope>NUCLEOTIDE SEQUENCE [LARGE SCALE GENOMIC DNA]</scope>
    <source>
        <strain evidence="3">Cbfe23</strain>
    </source>
</reference>
<dbReference type="STRING" id="83449.BON30_21410"/>